<comment type="caution">
    <text evidence="2">The sequence shown here is derived from an EMBL/GenBank/DDBJ whole genome shotgun (WGS) entry which is preliminary data.</text>
</comment>
<dbReference type="NCBIfam" id="TIGR04335">
    <property type="entry name" value="AmmeMemoSam_A"/>
    <property type="match status" value="1"/>
</dbReference>
<keyword evidence="3" id="KW-1185">Reference proteome</keyword>
<protein>
    <submittedName>
        <fullName evidence="2">AmmeMemoRadiSam system protein A</fullName>
    </submittedName>
</protein>
<proteinExistence type="predicted"/>
<dbReference type="Gene3D" id="3.30.700.20">
    <property type="entry name" value="Hypothetical protein ph0010, domain 1"/>
    <property type="match status" value="1"/>
</dbReference>
<name>A0A545TSF0_9GAMM</name>
<dbReference type="InterPro" id="IPR002733">
    <property type="entry name" value="AMMECR1_domain"/>
</dbReference>
<reference evidence="2 3" key="1">
    <citation type="submission" date="2019-06" db="EMBL/GenBank/DDBJ databases">
        <title>Whole genome sequence for Cellvibrionaceae sp. R142.</title>
        <authorList>
            <person name="Wang G."/>
        </authorList>
    </citation>
    <scope>NUCLEOTIDE SEQUENCE [LARGE SCALE GENOMIC DNA]</scope>
    <source>
        <strain evidence="2 3">R142</strain>
    </source>
</reference>
<dbReference type="PROSITE" id="PS51112">
    <property type="entry name" value="AMMECR1"/>
    <property type="match status" value="1"/>
</dbReference>
<dbReference type="RefSeq" id="WP_142904246.1">
    <property type="nucleotide sequence ID" value="NZ_ML660092.1"/>
</dbReference>
<evidence type="ECO:0000313" key="3">
    <source>
        <dbReference type="Proteomes" id="UP000319732"/>
    </source>
</evidence>
<dbReference type="OrthoDB" id="9782820at2"/>
<sequence length="196" mass="22195">MPYTELTRIHLTQVQQDALLSLARRSIEHGSRHQQPLTVNLNLYESPLQQVGCCFVSLHKLGQLRGCIGALSPYQPLAKDVAEHAYAAAFRDHRFNPVSAEEIPLLTIEISVLTPQAEIKCDSETALLQQLQEGVDGVTLEDKHYRSTFLPAVWEKLPDKAEFLQQLKQKAGMPTDYWSNSMKVFRYRTLSFADAK</sequence>
<dbReference type="EMBL" id="VHSG01000010">
    <property type="protein sequence ID" value="TQV80147.1"/>
    <property type="molecule type" value="Genomic_DNA"/>
</dbReference>
<dbReference type="InterPro" id="IPR027623">
    <property type="entry name" value="AmmeMemoSam_A"/>
</dbReference>
<evidence type="ECO:0000259" key="1">
    <source>
        <dbReference type="PROSITE" id="PS51112"/>
    </source>
</evidence>
<organism evidence="2 3">
    <name type="scientific">Exilibacterium tricleocarpae</name>
    <dbReference type="NCBI Taxonomy" id="2591008"/>
    <lineage>
        <taxon>Bacteria</taxon>
        <taxon>Pseudomonadati</taxon>
        <taxon>Pseudomonadota</taxon>
        <taxon>Gammaproteobacteria</taxon>
        <taxon>Cellvibrionales</taxon>
        <taxon>Cellvibrionaceae</taxon>
        <taxon>Exilibacterium</taxon>
    </lineage>
</organism>
<dbReference type="InterPro" id="IPR023473">
    <property type="entry name" value="AMMECR1"/>
</dbReference>
<dbReference type="Proteomes" id="UP000319732">
    <property type="component" value="Unassembled WGS sequence"/>
</dbReference>
<dbReference type="Gene3D" id="3.30.1490.150">
    <property type="entry name" value="Hypothetical protein ph0010, domain 2"/>
    <property type="match status" value="1"/>
</dbReference>
<dbReference type="AlphaFoldDB" id="A0A545TSF0"/>
<dbReference type="NCBIfam" id="TIGR00296">
    <property type="entry name" value="TIGR00296 family protein"/>
    <property type="match status" value="1"/>
</dbReference>
<gene>
    <name evidence="2" type="primary">amrA</name>
    <name evidence="2" type="ORF">FKG94_10795</name>
</gene>
<dbReference type="InterPro" id="IPR027485">
    <property type="entry name" value="AMMECR1_N"/>
</dbReference>
<feature type="domain" description="AMMECR1" evidence="1">
    <location>
        <begin position="14"/>
        <end position="196"/>
    </location>
</feature>
<dbReference type="InterPro" id="IPR036071">
    <property type="entry name" value="AMMECR1_dom_sf"/>
</dbReference>
<dbReference type="PANTHER" id="PTHR13016">
    <property type="entry name" value="AMMECR1 HOMOLOG"/>
    <property type="match status" value="1"/>
</dbReference>
<evidence type="ECO:0000313" key="2">
    <source>
        <dbReference type="EMBL" id="TQV80147.1"/>
    </source>
</evidence>
<dbReference type="PANTHER" id="PTHR13016:SF0">
    <property type="entry name" value="AMME SYNDROME CANDIDATE GENE 1 PROTEIN"/>
    <property type="match status" value="1"/>
</dbReference>
<dbReference type="Pfam" id="PF01871">
    <property type="entry name" value="AMMECR1"/>
    <property type="match status" value="1"/>
</dbReference>
<dbReference type="SUPFAM" id="SSF143447">
    <property type="entry name" value="AMMECR1-like"/>
    <property type="match status" value="1"/>
</dbReference>
<accession>A0A545TSF0</accession>